<evidence type="ECO:0000256" key="2">
    <source>
        <dbReference type="ARBA" id="ARBA00022723"/>
    </source>
</evidence>
<gene>
    <name evidence="9" type="ORF">ACFP3V_13080</name>
</gene>
<keyword evidence="10" id="KW-1185">Reference proteome</keyword>
<comment type="caution">
    <text evidence="9">The sequence shown here is derived from an EMBL/GenBank/DDBJ whole genome shotgun (WGS) entry which is preliminary data.</text>
</comment>
<dbReference type="InterPro" id="IPR047945">
    <property type="entry name" value="MIB_synthase"/>
</dbReference>
<accession>A0ABW1G101</accession>
<dbReference type="RefSeq" id="WP_380583164.1">
    <property type="nucleotide sequence ID" value="NZ_JBHSQJ010000049.1"/>
</dbReference>
<protein>
    <recommendedName>
        <fullName evidence="7">Terpene synthase</fullName>
        <ecNumber evidence="7">4.2.3.-</ecNumber>
    </recommendedName>
</protein>
<dbReference type="EMBL" id="JBHSQJ010000049">
    <property type="protein sequence ID" value="MFC5908143.1"/>
    <property type="molecule type" value="Genomic_DNA"/>
</dbReference>
<name>A0ABW1G101_9ACTN</name>
<dbReference type="Gene3D" id="1.10.600.10">
    <property type="entry name" value="Farnesyl Diphosphate Synthase"/>
    <property type="match status" value="1"/>
</dbReference>
<proteinExistence type="inferred from homology"/>
<reference evidence="10" key="1">
    <citation type="journal article" date="2019" name="Int. J. Syst. Evol. Microbiol.">
        <title>The Global Catalogue of Microorganisms (GCM) 10K type strain sequencing project: providing services to taxonomists for standard genome sequencing and annotation.</title>
        <authorList>
            <consortium name="The Broad Institute Genomics Platform"/>
            <consortium name="The Broad Institute Genome Sequencing Center for Infectious Disease"/>
            <person name="Wu L."/>
            <person name="Ma J."/>
        </authorList>
    </citation>
    <scope>NUCLEOTIDE SEQUENCE [LARGE SCALE GENOMIC DNA]</scope>
    <source>
        <strain evidence="10">JCM 4816</strain>
    </source>
</reference>
<dbReference type="Pfam" id="PF19086">
    <property type="entry name" value="Terpene_syn_C_2"/>
    <property type="match status" value="1"/>
</dbReference>
<evidence type="ECO:0000256" key="7">
    <source>
        <dbReference type="RuleBase" id="RU366034"/>
    </source>
</evidence>
<feature type="compositionally biased region" description="Basic and acidic residues" evidence="8">
    <location>
        <begin position="1"/>
        <end position="16"/>
    </location>
</feature>
<keyword evidence="4 7" id="KW-0456">Lyase</keyword>
<dbReference type="PANTHER" id="PTHR35201:SF4">
    <property type="entry name" value="BETA-PINACENE SYNTHASE-RELATED"/>
    <property type="match status" value="1"/>
</dbReference>
<feature type="region of interest" description="Disordered" evidence="8">
    <location>
        <begin position="1"/>
        <end position="99"/>
    </location>
</feature>
<dbReference type="SUPFAM" id="SSF48576">
    <property type="entry name" value="Terpenoid synthases"/>
    <property type="match status" value="1"/>
</dbReference>
<evidence type="ECO:0000256" key="6">
    <source>
        <dbReference type="ARBA" id="ARBA00035653"/>
    </source>
</evidence>
<evidence type="ECO:0000256" key="5">
    <source>
        <dbReference type="ARBA" id="ARBA00035573"/>
    </source>
</evidence>
<dbReference type="PANTHER" id="PTHR35201">
    <property type="entry name" value="TERPENE SYNTHASE"/>
    <property type="match status" value="1"/>
</dbReference>
<organism evidence="9 10">
    <name type="scientific">Streptacidiphilus monticola</name>
    <dbReference type="NCBI Taxonomy" id="2161674"/>
    <lineage>
        <taxon>Bacteria</taxon>
        <taxon>Bacillati</taxon>
        <taxon>Actinomycetota</taxon>
        <taxon>Actinomycetes</taxon>
        <taxon>Kitasatosporales</taxon>
        <taxon>Streptomycetaceae</taxon>
        <taxon>Streptacidiphilus</taxon>
    </lineage>
</organism>
<dbReference type="Proteomes" id="UP001596174">
    <property type="component" value="Unassembled WGS sequence"/>
</dbReference>
<keyword evidence="3 7" id="KW-0460">Magnesium</keyword>
<dbReference type="SFLD" id="SFLDS00005">
    <property type="entry name" value="Isoprenoid_Synthase_Type_I"/>
    <property type="match status" value="1"/>
</dbReference>
<comment type="cofactor">
    <cofactor evidence="1 7">
        <name>Mg(2+)</name>
        <dbReference type="ChEBI" id="CHEBI:18420"/>
    </cofactor>
</comment>
<feature type="compositionally biased region" description="Basic and acidic residues" evidence="8">
    <location>
        <begin position="57"/>
        <end position="71"/>
    </location>
</feature>
<evidence type="ECO:0000313" key="9">
    <source>
        <dbReference type="EMBL" id="MFC5908143.1"/>
    </source>
</evidence>
<evidence type="ECO:0000256" key="4">
    <source>
        <dbReference type="ARBA" id="ARBA00023239"/>
    </source>
</evidence>
<dbReference type="EC" id="4.2.3.-" evidence="7"/>
<comment type="similarity">
    <text evidence="6">Belongs to the terpene synthase family. 2-methylisoborneol synthase subfamily.</text>
</comment>
<evidence type="ECO:0000256" key="1">
    <source>
        <dbReference type="ARBA" id="ARBA00001946"/>
    </source>
</evidence>
<dbReference type="InterPro" id="IPR008949">
    <property type="entry name" value="Isoprenoid_synthase_dom_sf"/>
</dbReference>
<evidence type="ECO:0000256" key="3">
    <source>
        <dbReference type="ARBA" id="ARBA00022842"/>
    </source>
</evidence>
<dbReference type="NCBIfam" id="NF041167">
    <property type="entry name" value="f2_encap_cargo2"/>
    <property type="match status" value="1"/>
</dbReference>
<keyword evidence="2 7" id="KW-0479">Metal-binding</keyword>
<dbReference type="InterPro" id="IPR034686">
    <property type="entry name" value="Terpene_cyclase-like_2"/>
</dbReference>
<dbReference type="SFLD" id="SFLDG01020">
    <property type="entry name" value="Terpene_Cyclase_Like_2"/>
    <property type="match status" value="1"/>
</dbReference>
<evidence type="ECO:0000313" key="10">
    <source>
        <dbReference type="Proteomes" id="UP001596174"/>
    </source>
</evidence>
<sequence length="417" mass="45943">MATDDSHHSPRGDLRDIPYGPSGIGTSGLRIPGLPVPEPPGGRTGVAGRPVQPDPEDAPRAGAAHETREAPDAPAAEGRSTPPGEIPVRPIPGLHYRPAVRPDPALVAEVDRRTEEWARTLDLVPPEWEDQFAGFGFGRSVCLSHPDHADVERLVVAARLLVAENAVDDEYCEDHGGSPEGLGARLGLAHSALDPLHSTPEYEAHWREGMAADGPLRAYRSAIELALPWAAPAQGDRLRHDLARLHLGYLNEAAWSLDQVTPPVWEYLVMRQFNNFRPCLTLNDLVAGYELPAHVQALPALQRITALGGNAATLVNDLYSYTKEQRSPRPHLNLPTVLARRDGLSERDAFLRAVEIHNEIMRRFETESEHLRAQFPDPVLARYLAGLAAWVAGNHEWHASNTFRYTLPDFWSQEETA</sequence>
<comment type="catalytic activity">
    <reaction evidence="5">
        <text>(E)-2-methylgeranyl diphosphate + H2O = 2-methylisoborneol + diphosphate</text>
        <dbReference type="Rhea" id="RHEA:32571"/>
        <dbReference type="ChEBI" id="CHEBI:15377"/>
        <dbReference type="ChEBI" id="CHEBI:33019"/>
        <dbReference type="ChEBI" id="CHEBI:61984"/>
        <dbReference type="ChEBI" id="CHEBI:61987"/>
        <dbReference type="EC" id="4.2.3.118"/>
    </reaction>
</comment>
<evidence type="ECO:0000256" key="8">
    <source>
        <dbReference type="SAM" id="MobiDB-lite"/>
    </source>
</evidence>